<evidence type="ECO:0000256" key="1">
    <source>
        <dbReference type="SAM" id="Phobius"/>
    </source>
</evidence>
<dbReference type="EMBL" id="MU790681">
    <property type="protein sequence ID" value="KAJ3994845.1"/>
    <property type="molecule type" value="Genomic_DNA"/>
</dbReference>
<feature type="transmembrane region" description="Helical" evidence="1">
    <location>
        <begin position="107"/>
        <end position="128"/>
    </location>
</feature>
<dbReference type="PANTHER" id="PTHR40465">
    <property type="entry name" value="CHROMOSOME 1, WHOLE GENOME SHOTGUN SEQUENCE"/>
    <property type="match status" value="1"/>
</dbReference>
<proteinExistence type="predicted"/>
<accession>A0ABQ8Q8Q3</accession>
<feature type="transmembrane region" description="Helical" evidence="1">
    <location>
        <begin position="6"/>
        <end position="24"/>
    </location>
</feature>
<evidence type="ECO:0000313" key="3">
    <source>
        <dbReference type="EMBL" id="KAJ3994845.1"/>
    </source>
</evidence>
<gene>
    <name evidence="3" type="ORF">F5050DRAFT_1574849</name>
</gene>
<keyword evidence="4" id="KW-1185">Reference proteome</keyword>
<feature type="transmembrane region" description="Helical" evidence="1">
    <location>
        <begin position="188"/>
        <end position="212"/>
    </location>
</feature>
<feature type="transmembrane region" description="Helical" evidence="1">
    <location>
        <begin position="36"/>
        <end position="57"/>
    </location>
</feature>
<organism evidence="3 4">
    <name type="scientific">Lentinula boryana</name>
    <dbReference type="NCBI Taxonomy" id="40481"/>
    <lineage>
        <taxon>Eukaryota</taxon>
        <taxon>Fungi</taxon>
        <taxon>Dikarya</taxon>
        <taxon>Basidiomycota</taxon>
        <taxon>Agaricomycotina</taxon>
        <taxon>Agaricomycetes</taxon>
        <taxon>Agaricomycetidae</taxon>
        <taxon>Agaricales</taxon>
        <taxon>Marasmiineae</taxon>
        <taxon>Omphalotaceae</taxon>
        <taxon>Lentinula</taxon>
    </lineage>
</organism>
<dbReference type="InterPro" id="IPR045339">
    <property type="entry name" value="DUF6534"/>
</dbReference>
<keyword evidence="1" id="KW-1133">Transmembrane helix</keyword>
<feature type="non-terminal residue" evidence="3">
    <location>
        <position position="1"/>
    </location>
</feature>
<dbReference type="Pfam" id="PF20152">
    <property type="entry name" value="DUF6534"/>
    <property type="match status" value="1"/>
</dbReference>
<protein>
    <recommendedName>
        <fullName evidence="2">DUF6534 domain-containing protein</fullName>
    </recommendedName>
</protein>
<evidence type="ECO:0000313" key="4">
    <source>
        <dbReference type="Proteomes" id="UP001163828"/>
    </source>
</evidence>
<dbReference type="Proteomes" id="UP001163828">
    <property type="component" value="Unassembled WGS sequence"/>
</dbReference>
<keyword evidence="1" id="KW-0812">Transmembrane</keyword>
<evidence type="ECO:0000259" key="2">
    <source>
        <dbReference type="Pfam" id="PF20152"/>
    </source>
</evidence>
<sequence length="254" mass="28008">PQLLGMFFNYGLMGSLSVQVYNYYVQFPNDRSITRLTVCVLFILELSQTIIMSYFAYTIFGSGYGNLIVFDSSAIEWIPVCILGSLVAGIVQLTYAQRVHVGSQSMILTGMVVFLALLQTSSGIAQGVISKIVKDRSDLAAKPVCVTIWLLSSAVCDTLIAGIMAYNLKKKLALSVKTNAVITRLVRFTVGTGAITALTATIQIIVFLTWKAENYFETPSWTLGKLYSNSLMVYYYLLTLQICVTPELIFTCSN</sequence>
<feature type="transmembrane region" description="Helical" evidence="1">
    <location>
        <begin position="148"/>
        <end position="168"/>
    </location>
</feature>
<feature type="transmembrane region" description="Helical" evidence="1">
    <location>
        <begin position="232"/>
        <end position="250"/>
    </location>
</feature>
<name>A0ABQ8Q8Q3_9AGAR</name>
<reference evidence="3" key="1">
    <citation type="submission" date="2022-08" db="EMBL/GenBank/DDBJ databases">
        <authorList>
            <consortium name="DOE Joint Genome Institute"/>
            <person name="Min B."/>
            <person name="Riley R."/>
            <person name="Sierra-Patev S."/>
            <person name="Naranjo-Ortiz M."/>
            <person name="Looney B."/>
            <person name="Konkel Z."/>
            <person name="Slot J.C."/>
            <person name="Sakamoto Y."/>
            <person name="Steenwyk J.L."/>
            <person name="Rokas A."/>
            <person name="Carro J."/>
            <person name="Camarero S."/>
            <person name="Ferreira P."/>
            <person name="Molpeceres G."/>
            <person name="Ruiz-Duenas F.J."/>
            <person name="Serrano A."/>
            <person name="Henrissat B."/>
            <person name="Drula E."/>
            <person name="Hughes K.W."/>
            <person name="Mata J.L."/>
            <person name="Ishikawa N.K."/>
            <person name="Vargas-Isla R."/>
            <person name="Ushijima S."/>
            <person name="Smith C.A."/>
            <person name="Ahrendt S."/>
            <person name="Andreopoulos W."/>
            <person name="He G."/>
            <person name="Labutti K."/>
            <person name="Lipzen A."/>
            <person name="Ng V."/>
            <person name="Sandor L."/>
            <person name="Barry K."/>
            <person name="Martinez A.T."/>
            <person name="Xiao Y."/>
            <person name="Gibbons J.G."/>
            <person name="Terashima K."/>
            <person name="Hibbett D.S."/>
            <person name="Grigoriev I.V."/>
        </authorList>
    </citation>
    <scope>NUCLEOTIDE SEQUENCE</scope>
    <source>
        <strain evidence="3">TFB10827</strain>
    </source>
</reference>
<dbReference type="PANTHER" id="PTHR40465:SF1">
    <property type="entry name" value="DUF6534 DOMAIN-CONTAINING PROTEIN"/>
    <property type="match status" value="1"/>
</dbReference>
<feature type="domain" description="DUF6534" evidence="2">
    <location>
        <begin position="153"/>
        <end position="233"/>
    </location>
</feature>
<keyword evidence="1" id="KW-0472">Membrane</keyword>
<feature type="transmembrane region" description="Helical" evidence="1">
    <location>
        <begin position="77"/>
        <end position="95"/>
    </location>
</feature>
<comment type="caution">
    <text evidence="3">The sequence shown here is derived from an EMBL/GenBank/DDBJ whole genome shotgun (WGS) entry which is preliminary data.</text>
</comment>